<proteinExistence type="inferred from homology"/>
<dbReference type="Pfam" id="PF12270">
    <property type="entry name" value="Cyt_c_ox_IV"/>
    <property type="match status" value="1"/>
</dbReference>
<keyword evidence="6 10" id="KW-1278">Translocase</keyword>
<dbReference type="PIRSF" id="PIRSF017385">
    <property type="entry name" value="CtaF"/>
    <property type="match status" value="1"/>
</dbReference>
<dbReference type="EMBL" id="QEFB01000001">
    <property type="protein sequence ID" value="PWC07860.1"/>
    <property type="molecule type" value="Genomic_DNA"/>
</dbReference>
<gene>
    <name evidence="12" type="ORF">DF223_00395</name>
</gene>
<evidence type="ECO:0000256" key="7">
    <source>
        <dbReference type="ARBA" id="ARBA00022989"/>
    </source>
</evidence>
<comment type="caution">
    <text evidence="12">The sequence shown here is derived from an EMBL/GenBank/DDBJ whole genome shotgun (WGS) entry which is preliminary data.</text>
</comment>
<evidence type="ECO:0000256" key="9">
    <source>
        <dbReference type="ARBA" id="ARBA00047816"/>
    </source>
</evidence>
<feature type="transmembrane region" description="Helical" evidence="11">
    <location>
        <begin position="37"/>
        <end position="57"/>
    </location>
</feature>
<evidence type="ECO:0000256" key="10">
    <source>
        <dbReference type="PIRNR" id="PIRNR017385"/>
    </source>
</evidence>
<evidence type="ECO:0000256" key="2">
    <source>
        <dbReference type="ARBA" id="ARBA00004651"/>
    </source>
</evidence>
<keyword evidence="8 10" id="KW-0472">Membrane</keyword>
<evidence type="ECO:0000256" key="5">
    <source>
        <dbReference type="ARBA" id="ARBA00022692"/>
    </source>
</evidence>
<comment type="subcellular location">
    <subcellularLocation>
        <location evidence="2">Cell membrane</location>
        <topology evidence="2">Multi-pass membrane protein</topology>
    </subcellularLocation>
</comment>
<evidence type="ECO:0000256" key="6">
    <source>
        <dbReference type="ARBA" id="ARBA00022967"/>
    </source>
</evidence>
<feature type="transmembrane region" description="Helical" evidence="11">
    <location>
        <begin position="112"/>
        <end position="134"/>
    </location>
</feature>
<keyword evidence="4 10" id="KW-1003">Cell membrane</keyword>
<accession>A0A2U1TGB5</accession>
<keyword evidence="7 11" id="KW-1133">Transmembrane helix</keyword>
<dbReference type="EC" id="7.1.1.9" evidence="10"/>
<dbReference type="GO" id="GO:0004129">
    <property type="term" value="F:cytochrome-c oxidase activity"/>
    <property type="evidence" value="ECO:0007669"/>
    <property type="project" value="UniProtKB-EC"/>
</dbReference>
<dbReference type="RefSeq" id="WP_108961827.1">
    <property type="nucleotide sequence ID" value="NZ_QEFB01000001.1"/>
</dbReference>
<organism evidence="12 13">
    <name type="scientific">Mycetocola zhujimingii</name>
    <dbReference type="NCBI Taxonomy" id="2079792"/>
    <lineage>
        <taxon>Bacteria</taxon>
        <taxon>Bacillati</taxon>
        <taxon>Actinomycetota</taxon>
        <taxon>Actinomycetes</taxon>
        <taxon>Micrococcales</taxon>
        <taxon>Microbacteriaceae</taxon>
        <taxon>Mycetocola</taxon>
    </lineage>
</organism>
<dbReference type="Proteomes" id="UP000244962">
    <property type="component" value="Unassembled WGS sequence"/>
</dbReference>
<comment type="similarity">
    <text evidence="3 10">Belongs to the cytochrome c oxidase bacterial subunit CtaF family.</text>
</comment>
<evidence type="ECO:0000256" key="11">
    <source>
        <dbReference type="SAM" id="Phobius"/>
    </source>
</evidence>
<evidence type="ECO:0000256" key="8">
    <source>
        <dbReference type="ARBA" id="ARBA00023136"/>
    </source>
</evidence>
<evidence type="ECO:0000256" key="1">
    <source>
        <dbReference type="ARBA" id="ARBA00002536"/>
    </source>
</evidence>
<evidence type="ECO:0000313" key="13">
    <source>
        <dbReference type="Proteomes" id="UP000244962"/>
    </source>
</evidence>
<name>A0A2U1TGB5_9MICO</name>
<feature type="transmembrane region" description="Helical" evidence="11">
    <location>
        <begin position="7"/>
        <end position="25"/>
    </location>
</feature>
<comment type="function">
    <text evidence="1 10">Part of cytochrome c oxidase, its function is unknown.</text>
</comment>
<evidence type="ECO:0000313" key="12">
    <source>
        <dbReference type="EMBL" id="PWC07860.1"/>
    </source>
</evidence>
<evidence type="ECO:0000256" key="4">
    <source>
        <dbReference type="ARBA" id="ARBA00022475"/>
    </source>
</evidence>
<reference evidence="13" key="1">
    <citation type="submission" date="2018-04" db="EMBL/GenBank/DDBJ databases">
        <authorList>
            <person name="Liu S."/>
            <person name="Wang Z."/>
            <person name="Li J."/>
        </authorList>
    </citation>
    <scope>NUCLEOTIDE SEQUENCE [LARGE SCALE GENOMIC DNA]</scope>
    <source>
        <strain evidence="13">622</strain>
    </source>
</reference>
<dbReference type="GO" id="GO:0022900">
    <property type="term" value="P:electron transport chain"/>
    <property type="evidence" value="ECO:0007669"/>
    <property type="project" value="InterPro"/>
</dbReference>
<dbReference type="AlphaFoldDB" id="A0A2U1TGB5"/>
<dbReference type="InterPro" id="IPR021050">
    <property type="entry name" value="Cyt_c_oxidase_su4_actinobac"/>
</dbReference>
<comment type="catalytic activity">
    <reaction evidence="9 10">
        <text>4 Fe(II)-[cytochrome c] + O2 + 8 H(+)(in) = 4 Fe(III)-[cytochrome c] + 2 H2O + 4 H(+)(out)</text>
        <dbReference type="Rhea" id="RHEA:11436"/>
        <dbReference type="Rhea" id="RHEA-COMP:10350"/>
        <dbReference type="Rhea" id="RHEA-COMP:14399"/>
        <dbReference type="ChEBI" id="CHEBI:15377"/>
        <dbReference type="ChEBI" id="CHEBI:15378"/>
        <dbReference type="ChEBI" id="CHEBI:15379"/>
        <dbReference type="ChEBI" id="CHEBI:29033"/>
        <dbReference type="ChEBI" id="CHEBI:29034"/>
        <dbReference type="EC" id="7.1.1.9"/>
    </reaction>
</comment>
<dbReference type="GO" id="GO:0005886">
    <property type="term" value="C:plasma membrane"/>
    <property type="evidence" value="ECO:0007669"/>
    <property type="project" value="UniProtKB-SubCell"/>
</dbReference>
<keyword evidence="13" id="KW-1185">Reference proteome</keyword>
<keyword evidence="5 11" id="KW-0812">Transmembrane</keyword>
<protein>
    <recommendedName>
        <fullName evidence="10">Cytochrome c oxidase polypeptide 4</fullName>
        <ecNumber evidence="10">7.1.1.9</ecNumber>
    </recommendedName>
    <alternativeName>
        <fullName evidence="10">Cytochrome aa3 subunit 4</fullName>
    </alternativeName>
    <alternativeName>
        <fullName evidence="10">Cytochrome c oxidase polypeptide IV</fullName>
    </alternativeName>
</protein>
<evidence type="ECO:0000256" key="3">
    <source>
        <dbReference type="ARBA" id="ARBA00006870"/>
    </source>
</evidence>
<sequence length="140" mass="15489">MKANVNLFWILAVFFAFITGVYVSWSLTDPGYGTIEWAGTTALALSAILATFVGFYLSRVHRHQGGELPEDTLTANIDDGDPELGHFAPWSWWPIIMAAGGALMMLGLSIGFWISFIAAPLLLIAIVGWTYEFYRGFHAR</sequence>
<comment type="subunit">
    <text evidence="10">Associates with subunits I, II and III to form cytochrome c oxidase.</text>
</comment>